<evidence type="ECO:0000256" key="1">
    <source>
        <dbReference type="ARBA" id="ARBA00022723"/>
    </source>
</evidence>
<feature type="domain" description="RING-type" evidence="7">
    <location>
        <begin position="252"/>
        <end position="292"/>
    </location>
</feature>
<dbReference type="FunFam" id="3.30.40.10:FF:000045">
    <property type="entry name" value="RING finger protein 113A"/>
    <property type="match status" value="1"/>
</dbReference>
<feature type="compositionally biased region" description="Basic residues" evidence="5">
    <location>
        <begin position="16"/>
        <end position="26"/>
    </location>
</feature>
<dbReference type="STRING" id="2903.R1E224"/>
<keyword evidence="3 4" id="KW-0862">Zinc</keyword>
<dbReference type="Gene3D" id="4.10.1000.10">
    <property type="entry name" value="Zinc finger, CCCH-type"/>
    <property type="match status" value="1"/>
</dbReference>
<dbReference type="HOGENOM" id="CLU_556016_0_0_1"/>
<dbReference type="KEGG" id="ehx:EMIHUDRAFT_194091"/>
<dbReference type="SUPFAM" id="SSF57850">
    <property type="entry name" value="RING/U-box"/>
    <property type="match status" value="1"/>
</dbReference>
<dbReference type="GeneID" id="17286938"/>
<protein>
    <recommendedName>
        <fullName evidence="11">RING-type E3 ubiquitin transferase</fullName>
    </recommendedName>
</protein>
<feature type="transmembrane region" description="Helical" evidence="6">
    <location>
        <begin position="469"/>
        <end position="487"/>
    </location>
</feature>
<evidence type="ECO:0000259" key="7">
    <source>
        <dbReference type="PROSITE" id="PS50089"/>
    </source>
</evidence>
<dbReference type="InterPro" id="IPR001841">
    <property type="entry name" value="Znf_RING"/>
</dbReference>
<dbReference type="InterPro" id="IPR039971">
    <property type="entry name" value="CWC24-like"/>
</dbReference>
<dbReference type="RefSeq" id="XP_005794097.1">
    <property type="nucleotide sequence ID" value="XM_005794040.1"/>
</dbReference>
<evidence type="ECO:0008006" key="11">
    <source>
        <dbReference type="Google" id="ProtNLM"/>
    </source>
</evidence>
<dbReference type="CDD" id="cd16539">
    <property type="entry name" value="RING-HC_RNF113A_B"/>
    <property type="match status" value="1"/>
</dbReference>
<evidence type="ECO:0000256" key="6">
    <source>
        <dbReference type="SAM" id="Phobius"/>
    </source>
</evidence>
<dbReference type="EnsemblProtists" id="EOD41668">
    <property type="protein sequence ID" value="EOD41668"/>
    <property type="gene ID" value="EMIHUDRAFT_194091"/>
</dbReference>
<evidence type="ECO:0000313" key="9">
    <source>
        <dbReference type="EnsemblProtists" id="EOD41668"/>
    </source>
</evidence>
<dbReference type="PROSITE" id="PS50089">
    <property type="entry name" value="ZF_RING_2"/>
    <property type="match status" value="1"/>
</dbReference>
<dbReference type="InterPro" id="IPR036855">
    <property type="entry name" value="Znf_CCCH_sf"/>
</dbReference>
<keyword evidence="6" id="KW-0812">Transmembrane</keyword>
<keyword evidence="6" id="KW-0472">Membrane</keyword>
<evidence type="ECO:0000256" key="2">
    <source>
        <dbReference type="ARBA" id="ARBA00022771"/>
    </source>
</evidence>
<reference evidence="9" key="2">
    <citation type="submission" date="2024-10" db="UniProtKB">
        <authorList>
            <consortium name="EnsemblProtists"/>
        </authorList>
    </citation>
    <scope>IDENTIFICATION</scope>
</reference>
<dbReference type="Gene3D" id="3.30.40.10">
    <property type="entry name" value="Zinc/RING finger domain, C3HC4 (zinc finger)"/>
    <property type="match status" value="1"/>
</dbReference>
<dbReference type="PROSITE" id="PS50103">
    <property type="entry name" value="ZF_C3H1"/>
    <property type="match status" value="1"/>
</dbReference>
<evidence type="ECO:0000256" key="5">
    <source>
        <dbReference type="SAM" id="MobiDB-lite"/>
    </source>
</evidence>
<dbReference type="InterPro" id="IPR000571">
    <property type="entry name" value="Znf_CCCH"/>
</dbReference>
<dbReference type="Proteomes" id="UP000013827">
    <property type="component" value="Unassembled WGS sequence"/>
</dbReference>
<dbReference type="GO" id="GO:0034247">
    <property type="term" value="P:snoRNA splicing"/>
    <property type="evidence" value="ECO:0007669"/>
    <property type="project" value="TreeGrafter"/>
</dbReference>
<evidence type="ECO:0000256" key="4">
    <source>
        <dbReference type="PROSITE-ProRule" id="PRU00723"/>
    </source>
</evidence>
<dbReference type="PROSITE" id="PS00518">
    <property type="entry name" value="ZF_RING_1"/>
    <property type="match status" value="1"/>
</dbReference>
<feature type="zinc finger region" description="C3H1-type" evidence="4">
    <location>
        <begin position="174"/>
        <end position="202"/>
    </location>
</feature>
<keyword evidence="6" id="KW-1133">Transmembrane helix</keyword>
<dbReference type="AlphaFoldDB" id="A0A0D3L0Y3"/>
<keyword evidence="2 4" id="KW-0863">Zinc-finger</keyword>
<keyword evidence="1 4" id="KW-0479">Metal-binding</keyword>
<dbReference type="InterPro" id="IPR013083">
    <property type="entry name" value="Znf_RING/FYVE/PHD"/>
</dbReference>
<reference evidence="10" key="1">
    <citation type="journal article" date="2013" name="Nature">
        <title>Pan genome of the phytoplankton Emiliania underpins its global distribution.</title>
        <authorList>
            <person name="Read B.A."/>
            <person name="Kegel J."/>
            <person name="Klute M.J."/>
            <person name="Kuo A."/>
            <person name="Lefebvre S.C."/>
            <person name="Maumus F."/>
            <person name="Mayer C."/>
            <person name="Miller J."/>
            <person name="Monier A."/>
            <person name="Salamov A."/>
            <person name="Young J."/>
            <person name="Aguilar M."/>
            <person name="Claverie J.M."/>
            <person name="Frickenhaus S."/>
            <person name="Gonzalez K."/>
            <person name="Herman E.K."/>
            <person name="Lin Y.C."/>
            <person name="Napier J."/>
            <person name="Ogata H."/>
            <person name="Sarno A.F."/>
            <person name="Shmutz J."/>
            <person name="Schroeder D."/>
            <person name="de Vargas C."/>
            <person name="Verret F."/>
            <person name="von Dassow P."/>
            <person name="Valentin K."/>
            <person name="Van de Peer Y."/>
            <person name="Wheeler G."/>
            <person name="Dacks J.B."/>
            <person name="Delwiche C.F."/>
            <person name="Dyhrman S.T."/>
            <person name="Glockner G."/>
            <person name="John U."/>
            <person name="Richards T."/>
            <person name="Worden A.Z."/>
            <person name="Zhang X."/>
            <person name="Grigoriev I.V."/>
            <person name="Allen A.E."/>
            <person name="Bidle K."/>
            <person name="Borodovsky M."/>
            <person name="Bowler C."/>
            <person name="Brownlee C."/>
            <person name="Cock J.M."/>
            <person name="Elias M."/>
            <person name="Gladyshev V.N."/>
            <person name="Groth M."/>
            <person name="Guda C."/>
            <person name="Hadaegh A."/>
            <person name="Iglesias-Rodriguez M.D."/>
            <person name="Jenkins J."/>
            <person name="Jones B.M."/>
            <person name="Lawson T."/>
            <person name="Leese F."/>
            <person name="Lindquist E."/>
            <person name="Lobanov A."/>
            <person name="Lomsadze A."/>
            <person name="Malik S.B."/>
            <person name="Marsh M.E."/>
            <person name="Mackinder L."/>
            <person name="Mock T."/>
            <person name="Mueller-Roeber B."/>
            <person name="Pagarete A."/>
            <person name="Parker M."/>
            <person name="Probert I."/>
            <person name="Quesneville H."/>
            <person name="Raines C."/>
            <person name="Rensing S.A."/>
            <person name="Riano-Pachon D.M."/>
            <person name="Richier S."/>
            <person name="Rokitta S."/>
            <person name="Shiraiwa Y."/>
            <person name="Soanes D.M."/>
            <person name="van der Giezen M."/>
            <person name="Wahlund T.M."/>
            <person name="Williams B."/>
            <person name="Wilson W."/>
            <person name="Wolfe G."/>
            <person name="Wurch L.L."/>
        </authorList>
    </citation>
    <scope>NUCLEOTIDE SEQUENCE</scope>
</reference>
<proteinExistence type="predicted"/>
<dbReference type="Pfam" id="PF00642">
    <property type="entry name" value="zf-CCCH"/>
    <property type="match status" value="1"/>
</dbReference>
<dbReference type="SMART" id="SM00356">
    <property type="entry name" value="ZnF_C3H1"/>
    <property type="match status" value="1"/>
</dbReference>
<keyword evidence="10" id="KW-1185">Reference proteome</keyword>
<sequence length="491" mass="52181">MEPPPAPAAPAAAPVFKKRERNKNVRPRGGGAASSSADAGPEPEGSAVIRVAKAAKANPLVQGTASARKAAAAIDLLAVGVQPSDARISTYDNKATASSEQDVPRDRDAQALYETAQKQWEDGGDRTADGAAVYRGQKAYRQYTNKAEDFTSQVMSGAGPARAPVHYRATAVMDYKPDICKDFRDTGYCGYGDACKFLHDRSDYKSGWQLERDWEEGVCTASPLEQAHDEALVAMGEAEAAPAADDGLPFACLLCREPWHKGSRPVVTKCEHYFCEKCALGHFKQTRRCYVCAEQTGGIFNHAKNIQAKVDARAEAQAAAAASSEMTEELVAEYEASQKKAACRGLVLSLSLACAGNSAAARDLSRHAAAGASPAVVHDDRIAADLAQFAHDEKGSLSEAFAAFQRKPEPKLPGQSGATKGKEGLPIRLGGDVRGGSLGDLRAAVGGFPLDPRNWQAPSRTGDCTAEEAGLVFVFAFTFGAFLWGYLEYVA</sequence>
<evidence type="ECO:0000313" key="10">
    <source>
        <dbReference type="Proteomes" id="UP000013827"/>
    </source>
</evidence>
<feature type="region of interest" description="Disordered" evidence="5">
    <location>
        <begin position="1"/>
        <end position="44"/>
    </location>
</feature>
<dbReference type="PANTHER" id="PTHR12930:SF0">
    <property type="entry name" value="RING FINGER PROTEIN 113B"/>
    <property type="match status" value="1"/>
</dbReference>
<dbReference type="GO" id="GO:0005684">
    <property type="term" value="C:U2-type spliceosomal complex"/>
    <property type="evidence" value="ECO:0007669"/>
    <property type="project" value="TreeGrafter"/>
</dbReference>
<dbReference type="eggNOG" id="KOG1813">
    <property type="taxonomic scope" value="Eukaryota"/>
</dbReference>
<dbReference type="SMART" id="SM00184">
    <property type="entry name" value="RING"/>
    <property type="match status" value="1"/>
</dbReference>
<dbReference type="SUPFAM" id="SSF90229">
    <property type="entry name" value="CCCH zinc finger"/>
    <property type="match status" value="1"/>
</dbReference>
<dbReference type="GO" id="GO:0008270">
    <property type="term" value="F:zinc ion binding"/>
    <property type="evidence" value="ECO:0007669"/>
    <property type="project" value="UniProtKB-KW"/>
</dbReference>
<dbReference type="InterPro" id="IPR017907">
    <property type="entry name" value="Znf_RING_CS"/>
</dbReference>
<feature type="domain" description="C3H1-type" evidence="8">
    <location>
        <begin position="174"/>
        <end position="202"/>
    </location>
</feature>
<accession>A0A0D3L0Y3</accession>
<organism evidence="9 10">
    <name type="scientific">Emiliania huxleyi (strain CCMP1516)</name>
    <dbReference type="NCBI Taxonomy" id="280463"/>
    <lineage>
        <taxon>Eukaryota</taxon>
        <taxon>Haptista</taxon>
        <taxon>Haptophyta</taxon>
        <taxon>Prymnesiophyceae</taxon>
        <taxon>Isochrysidales</taxon>
        <taxon>Noelaerhabdaceae</taxon>
        <taxon>Emiliania</taxon>
    </lineage>
</organism>
<evidence type="ECO:0000259" key="8">
    <source>
        <dbReference type="PROSITE" id="PS50103"/>
    </source>
</evidence>
<dbReference type="PANTHER" id="PTHR12930">
    <property type="entry name" value="ZINC FINGER PROTEIN 183"/>
    <property type="match status" value="1"/>
</dbReference>
<evidence type="ECO:0000256" key="3">
    <source>
        <dbReference type="ARBA" id="ARBA00022833"/>
    </source>
</evidence>
<dbReference type="PaxDb" id="2903-EOD41668"/>
<name>A0A0D3L0Y3_EMIH1</name>